<dbReference type="GO" id="GO:0004497">
    <property type="term" value="F:monooxygenase activity"/>
    <property type="evidence" value="ECO:0007669"/>
    <property type="project" value="UniProtKB-KW"/>
</dbReference>
<dbReference type="GO" id="GO:0016705">
    <property type="term" value="F:oxidoreductase activity, acting on paired donors, with incorporation or reduction of molecular oxygen"/>
    <property type="evidence" value="ECO:0007669"/>
    <property type="project" value="InterPro"/>
</dbReference>
<sequence>MTASSEHDDDAAPGPAATAGSAARPAAADDDHSPGTRARAASGADTQDRSGRRLHLNAFLYGTGHHQAAWRAPDSAVHRLTDIGYYEELARTAERGLFDAVFFADGHSVGDVSGGPHWSLEPLTALSAMARVTDRIGLVCTVSSTFFTPFHAARMLASLDHISGGRAGWNVVTSMWDAEARNHGYEAMPPKDERYERAREFVAVARALWASWDSDAVTANRDGQWANPAKLHPVHHQGKHFLVDGPLTVPRCPQGEPVLFQAGASGPGKALAGDVAEGIYAVAYDLPAAQGYYADVKSHVAAAGRDPDSVVVMPGLVTYVGRTHEEARAKQERVDRLLPVEQSLAQLSTFVEQDCSGWDLDAPVPDLAPLEEFTGPQGRYGTILRIVEAENPTVRQLLGRLAAGGGHCTMVGTPESIADRMQEWFENGGADGFNLMPPVQPDALTDFVDLVVPELQRRGLFRTKYTATTLRGHLTQA</sequence>
<evidence type="ECO:0000313" key="10">
    <source>
        <dbReference type="Proteomes" id="UP000277871"/>
    </source>
</evidence>
<feature type="domain" description="Luciferase-like" evidence="8">
    <location>
        <begin position="75"/>
        <end position="431"/>
    </location>
</feature>
<keyword evidence="2 6" id="KW-0288">FMN</keyword>
<keyword evidence="3" id="KW-0560">Oxidoreductase</keyword>
<evidence type="ECO:0000256" key="2">
    <source>
        <dbReference type="ARBA" id="ARBA00022643"/>
    </source>
</evidence>
<evidence type="ECO:0000256" key="1">
    <source>
        <dbReference type="ARBA" id="ARBA00022630"/>
    </source>
</evidence>
<evidence type="ECO:0000259" key="8">
    <source>
        <dbReference type="Pfam" id="PF00296"/>
    </source>
</evidence>
<feature type="binding site" evidence="6">
    <location>
        <position position="105"/>
    </location>
    <ligand>
        <name>FMN</name>
        <dbReference type="ChEBI" id="CHEBI:58210"/>
    </ligand>
</feature>
<proteinExistence type="inferred from homology"/>
<dbReference type="EMBL" id="RDEX01000001">
    <property type="protein sequence ID" value="RLY94058.1"/>
    <property type="molecule type" value="Genomic_DNA"/>
</dbReference>
<dbReference type="PIRSF" id="PIRSF000337">
    <property type="entry name" value="NTA_MOA"/>
    <property type="match status" value="1"/>
</dbReference>
<dbReference type="AlphaFoldDB" id="A0A3L9L6U5"/>
<dbReference type="RefSeq" id="WP_121864039.1">
    <property type="nucleotide sequence ID" value="NZ_RDEX01000001.1"/>
</dbReference>
<comment type="caution">
    <text evidence="9">The sequence shown here is derived from an EMBL/GenBank/DDBJ whole genome shotgun (WGS) entry which is preliminary data.</text>
</comment>
<dbReference type="SUPFAM" id="SSF51679">
    <property type="entry name" value="Bacterial luciferase-like"/>
    <property type="match status" value="1"/>
</dbReference>
<evidence type="ECO:0000313" key="9">
    <source>
        <dbReference type="EMBL" id="RLY94058.1"/>
    </source>
</evidence>
<dbReference type="Pfam" id="PF00296">
    <property type="entry name" value="Bac_luciferase"/>
    <property type="match status" value="1"/>
</dbReference>
<feature type="binding site" evidence="6">
    <location>
        <position position="265"/>
    </location>
    <ligand>
        <name>FMN</name>
        <dbReference type="ChEBI" id="CHEBI:58210"/>
    </ligand>
</feature>
<dbReference type="NCBIfam" id="TIGR03860">
    <property type="entry name" value="FMN_nitrolo"/>
    <property type="match status" value="1"/>
</dbReference>
<dbReference type="InterPro" id="IPR011251">
    <property type="entry name" value="Luciferase-like_dom"/>
</dbReference>
<organism evidence="9 10">
    <name type="scientific">Kocuria tytonicola</name>
    <dbReference type="NCBI Taxonomy" id="2055946"/>
    <lineage>
        <taxon>Bacteria</taxon>
        <taxon>Bacillati</taxon>
        <taxon>Actinomycetota</taxon>
        <taxon>Actinomycetes</taxon>
        <taxon>Micrococcales</taxon>
        <taxon>Micrococcaceae</taxon>
        <taxon>Kocuria</taxon>
    </lineage>
</organism>
<dbReference type="CDD" id="cd01095">
    <property type="entry name" value="Nitrilotriacetate_monoxgenase"/>
    <property type="match status" value="1"/>
</dbReference>
<feature type="compositionally biased region" description="Low complexity" evidence="7">
    <location>
        <begin position="12"/>
        <end position="26"/>
    </location>
</feature>
<dbReference type="Proteomes" id="UP000277871">
    <property type="component" value="Unassembled WGS sequence"/>
</dbReference>
<name>A0A3L9L6U5_9MICC</name>
<keyword evidence="1 6" id="KW-0285">Flavoprotein</keyword>
<feature type="binding site" evidence="6">
    <location>
        <position position="195"/>
    </location>
    <ligand>
        <name>FMN</name>
        <dbReference type="ChEBI" id="CHEBI:58210"/>
    </ligand>
</feature>
<keyword evidence="4" id="KW-0503">Monooxygenase</keyword>
<dbReference type="Gene3D" id="3.20.20.30">
    <property type="entry name" value="Luciferase-like domain"/>
    <property type="match status" value="1"/>
</dbReference>
<dbReference type="InterPro" id="IPR036661">
    <property type="entry name" value="Luciferase-like_sf"/>
</dbReference>
<protein>
    <submittedName>
        <fullName evidence="9">LLM class flavin-dependent oxidoreductase</fullName>
    </submittedName>
</protein>
<dbReference type="PANTHER" id="PTHR30011">
    <property type="entry name" value="ALKANESULFONATE MONOOXYGENASE-RELATED"/>
    <property type="match status" value="1"/>
</dbReference>
<feature type="binding site" evidence="6">
    <location>
        <position position="141"/>
    </location>
    <ligand>
        <name>FMN</name>
        <dbReference type="ChEBI" id="CHEBI:58210"/>
    </ligand>
</feature>
<evidence type="ECO:0000256" key="5">
    <source>
        <dbReference type="ARBA" id="ARBA00033748"/>
    </source>
</evidence>
<gene>
    <name evidence="9" type="ORF">EAE32_02140</name>
</gene>
<dbReference type="InterPro" id="IPR016215">
    <property type="entry name" value="NTA_MOA"/>
</dbReference>
<reference evidence="9 10" key="1">
    <citation type="submission" date="2018-10" db="EMBL/GenBank/DDBJ databases">
        <title>Kocuria tytonicola, new bacteria from the preen glands of American barn owls (Tyto furcata).</title>
        <authorList>
            <person name="Braun M.S."/>
            <person name="Wang E."/>
            <person name="Zimmermann S."/>
            <person name="Boutin S."/>
            <person name="Wagner H."/>
            <person name="Wink M."/>
        </authorList>
    </citation>
    <scope>NUCLEOTIDE SEQUENCE [LARGE SCALE GENOMIC DNA]</scope>
    <source>
        <strain evidence="9 10">473</strain>
    </source>
</reference>
<evidence type="ECO:0000256" key="3">
    <source>
        <dbReference type="ARBA" id="ARBA00023002"/>
    </source>
</evidence>
<accession>A0A3L9L6U5</accession>
<feature type="region of interest" description="Disordered" evidence="7">
    <location>
        <begin position="1"/>
        <end position="49"/>
    </location>
</feature>
<evidence type="ECO:0000256" key="4">
    <source>
        <dbReference type="ARBA" id="ARBA00023033"/>
    </source>
</evidence>
<comment type="similarity">
    <text evidence="5">Belongs to the NtaA/SnaA/DszA monooxygenase family.</text>
</comment>
<evidence type="ECO:0000256" key="6">
    <source>
        <dbReference type="PIRSR" id="PIRSR000337-1"/>
    </source>
</evidence>
<dbReference type="PANTHER" id="PTHR30011:SF16">
    <property type="entry name" value="C2H2 FINGER DOMAIN TRANSCRIPTION FACTOR (EUROFUNG)-RELATED"/>
    <property type="match status" value="1"/>
</dbReference>
<dbReference type="InterPro" id="IPR051260">
    <property type="entry name" value="Diverse_substr_monoxygenases"/>
</dbReference>
<keyword evidence="10" id="KW-1185">Reference proteome</keyword>
<evidence type="ECO:0000256" key="7">
    <source>
        <dbReference type="SAM" id="MobiDB-lite"/>
    </source>
</evidence>